<accession>A0ABS9Z914</accession>
<feature type="region of interest" description="Disordered" evidence="1">
    <location>
        <begin position="52"/>
        <end position="74"/>
    </location>
</feature>
<evidence type="ECO:0000313" key="3">
    <source>
        <dbReference type="EMBL" id="MCI4684109.1"/>
    </source>
</evidence>
<proteinExistence type="predicted"/>
<keyword evidence="4" id="KW-1185">Reference proteome</keyword>
<reference evidence="3" key="1">
    <citation type="journal article" date="2022" name="ISME J.">
        <title>Identification of active gaseous-alkane degraders at natural gas seeps.</title>
        <authorList>
            <person name="Farhan Ul Haque M."/>
            <person name="Hernandez M."/>
            <person name="Crombie A.T."/>
            <person name="Murrell J.C."/>
        </authorList>
    </citation>
    <scope>NUCLEOTIDE SEQUENCE</scope>
    <source>
        <strain evidence="3">PC2</strain>
    </source>
</reference>
<protein>
    <recommendedName>
        <fullName evidence="2">Surface antigen domain-containing protein</fullName>
    </recommendedName>
</protein>
<sequence length="178" mass="18568">MRLTSLQHSESSSAGQQYFPLARRLIACAVLCQALAACAVMTPLGEGIDTRPTGSISAPAPAPDAAASASLPASLDEEDRRRALGALAIALDPQGNGAAVRWDNPVSKAHGQVTPIGFAYPSKDLICRKFSARFDTSAGSRTEQGSACRGKDAEWTIAELQPEKPGPSLLREAGIAPK</sequence>
<dbReference type="EMBL" id="JAIVFP010000001">
    <property type="protein sequence ID" value="MCI4684109.1"/>
    <property type="molecule type" value="Genomic_DNA"/>
</dbReference>
<dbReference type="Proteomes" id="UP001139104">
    <property type="component" value="Unassembled WGS sequence"/>
</dbReference>
<evidence type="ECO:0000259" key="2">
    <source>
        <dbReference type="Pfam" id="PF16998"/>
    </source>
</evidence>
<evidence type="ECO:0000313" key="4">
    <source>
        <dbReference type="Proteomes" id="UP001139104"/>
    </source>
</evidence>
<comment type="caution">
    <text evidence="3">The sequence shown here is derived from an EMBL/GenBank/DDBJ whole genome shotgun (WGS) entry which is preliminary data.</text>
</comment>
<dbReference type="InterPro" id="IPR032635">
    <property type="entry name" value="Anti_2"/>
</dbReference>
<feature type="domain" description="Surface antigen" evidence="2">
    <location>
        <begin position="93"/>
        <end position="162"/>
    </location>
</feature>
<organism evidence="3 4">
    <name type="scientific">Candidatus Rhodoblastus alkanivorans</name>
    <dbReference type="NCBI Taxonomy" id="2954117"/>
    <lineage>
        <taxon>Bacteria</taxon>
        <taxon>Pseudomonadati</taxon>
        <taxon>Pseudomonadota</taxon>
        <taxon>Alphaproteobacteria</taxon>
        <taxon>Hyphomicrobiales</taxon>
        <taxon>Rhodoblastaceae</taxon>
        <taxon>Rhodoblastus</taxon>
    </lineage>
</organism>
<dbReference type="Pfam" id="PF16998">
    <property type="entry name" value="17kDa_Anti_2"/>
    <property type="match status" value="1"/>
</dbReference>
<name>A0ABS9Z914_9HYPH</name>
<gene>
    <name evidence="3" type="ORF">K2U94_15300</name>
</gene>
<dbReference type="RefSeq" id="WP_243068019.1">
    <property type="nucleotide sequence ID" value="NZ_JAIVFK010000039.1"/>
</dbReference>
<evidence type="ECO:0000256" key="1">
    <source>
        <dbReference type="SAM" id="MobiDB-lite"/>
    </source>
</evidence>
<feature type="compositionally biased region" description="Low complexity" evidence="1">
    <location>
        <begin position="57"/>
        <end position="74"/>
    </location>
</feature>